<dbReference type="EMBL" id="JAWZYT010003234">
    <property type="protein sequence ID" value="KAK4299459.1"/>
    <property type="molecule type" value="Genomic_DNA"/>
</dbReference>
<dbReference type="Proteomes" id="UP001292094">
    <property type="component" value="Unassembled WGS sequence"/>
</dbReference>
<name>A0AAE1P1U5_9EUCA</name>
<feature type="non-terminal residue" evidence="1">
    <location>
        <position position="1"/>
    </location>
</feature>
<protein>
    <submittedName>
        <fullName evidence="1">Uncharacterized protein</fullName>
    </submittedName>
</protein>
<keyword evidence="2" id="KW-1185">Reference proteome</keyword>
<accession>A0AAE1P1U5</accession>
<gene>
    <name evidence="1" type="ORF">Pmani_028245</name>
</gene>
<dbReference type="AlphaFoldDB" id="A0AAE1P1U5"/>
<evidence type="ECO:0000313" key="2">
    <source>
        <dbReference type="Proteomes" id="UP001292094"/>
    </source>
</evidence>
<organism evidence="1 2">
    <name type="scientific">Petrolisthes manimaculis</name>
    <dbReference type="NCBI Taxonomy" id="1843537"/>
    <lineage>
        <taxon>Eukaryota</taxon>
        <taxon>Metazoa</taxon>
        <taxon>Ecdysozoa</taxon>
        <taxon>Arthropoda</taxon>
        <taxon>Crustacea</taxon>
        <taxon>Multicrustacea</taxon>
        <taxon>Malacostraca</taxon>
        <taxon>Eumalacostraca</taxon>
        <taxon>Eucarida</taxon>
        <taxon>Decapoda</taxon>
        <taxon>Pleocyemata</taxon>
        <taxon>Anomura</taxon>
        <taxon>Galatheoidea</taxon>
        <taxon>Porcellanidae</taxon>
        <taxon>Petrolisthes</taxon>
    </lineage>
</organism>
<reference evidence="1" key="1">
    <citation type="submission" date="2023-11" db="EMBL/GenBank/DDBJ databases">
        <title>Genome assemblies of two species of porcelain crab, Petrolisthes cinctipes and Petrolisthes manimaculis (Anomura: Porcellanidae).</title>
        <authorList>
            <person name="Angst P."/>
        </authorList>
    </citation>
    <scope>NUCLEOTIDE SEQUENCE</scope>
    <source>
        <strain evidence="1">PB745_02</strain>
        <tissue evidence="1">Gill</tissue>
    </source>
</reference>
<proteinExistence type="predicted"/>
<comment type="caution">
    <text evidence="1">The sequence shown here is derived from an EMBL/GenBank/DDBJ whole genome shotgun (WGS) entry which is preliminary data.</text>
</comment>
<evidence type="ECO:0000313" key="1">
    <source>
        <dbReference type="EMBL" id="KAK4299459.1"/>
    </source>
</evidence>
<sequence length="76" mass="8357">VVLVSVAWRRDSTPNAFSLPSNASIVLGGVVTGFDCADLPYGYYADENNDCAVFHVCLPYIDHNQYVTPPLLLPVW</sequence>